<comment type="subcellular location">
    <subcellularLocation>
        <location evidence="1 13">Golgi apparatus membrane</location>
        <topology evidence="1 13">Single-pass type II membrane protein</topology>
    </subcellularLocation>
</comment>
<evidence type="ECO:0000313" key="15">
    <source>
        <dbReference type="Proteomes" id="UP001479290"/>
    </source>
</evidence>
<keyword evidence="4 13" id="KW-0328">Glycosyltransferase</keyword>
<comment type="caution">
    <text evidence="14">The sequence shown here is derived from an EMBL/GenBank/DDBJ whole genome shotgun (WGS) entry which is preliminary data.</text>
</comment>
<evidence type="ECO:0000256" key="12">
    <source>
        <dbReference type="ARBA" id="ARBA00023180"/>
    </source>
</evidence>
<dbReference type="EC" id="2.4.1.-" evidence="13"/>
<evidence type="ECO:0000256" key="2">
    <source>
        <dbReference type="ARBA" id="ARBA00004922"/>
    </source>
</evidence>
<comment type="pathway">
    <text evidence="2">Protein modification; protein glycosylation.</text>
</comment>
<keyword evidence="11 13" id="KW-0472">Membrane</keyword>
<dbReference type="Proteomes" id="UP001479290">
    <property type="component" value="Unassembled WGS sequence"/>
</dbReference>
<evidence type="ECO:0000256" key="7">
    <source>
        <dbReference type="ARBA" id="ARBA00022968"/>
    </source>
</evidence>
<evidence type="ECO:0000256" key="3">
    <source>
        <dbReference type="ARBA" id="ARBA00008661"/>
    </source>
</evidence>
<keyword evidence="6 13" id="KW-0812">Transmembrane</keyword>
<evidence type="ECO:0000256" key="4">
    <source>
        <dbReference type="ARBA" id="ARBA00022676"/>
    </source>
</evidence>
<dbReference type="EMBL" id="JAWDJR010000005">
    <property type="protein sequence ID" value="KAK9974943.1"/>
    <property type="molecule type" value="Genomic_DNA"/>
</dbReference>
<feature type="transmembrane region" description="Helical" evidence="13">
    <location>
        <begin position="12"/>
        <end position="33"/>
    </location>
</feature>
<organism evidence="14 15">
    <name type="scientific">Culter alburnus</name>
    <name type="common">Topmouth culter</name>
    <dbReference type="NCBI Taxonomy" id="194366"/>
    <lineage>
        <taxon>Eukaryota</taxon>
        <taxon>Metazoa</taxon>
        <taxon>Chordata</taxon>
        <taxon>Craniata</taxon>
        <taxon>Vertebrata</taxon>
        <taxon>Euteleostomi</taxon>
        <taxon>Actinopterygii</taxon>
        <taxon>Neopterygii</taxon>
        <taxon>Teleostei</taxon>
        <taxon>Ostariophysi</taxon>
        <taxon>Cypriniformes</taxon>
        <taxon>Xenocyprididae</taxon>
        <taxon>Xenocypridinae</taxon>
        <taxon>Culter</taxon>
    </lineage>
</organism>
<keyword evidence="7 13" id="KW-0735">Signal-anchor</keyword>
<keyword evidence="5" id="KW-0808">Transferase</keyword>
<evidence type="ECO:0000256" key="11">
    <source>
        <dbReference type="ARBA" id="ARBA00023136"/>
    </source>
</evidence>
<gene>
    <name evidence="14" type="ORF">ABG768_023007</name>
</gene>
<dbReference type="InterPro" id="IPR002659">
    <property type="entry name" value="Glyco_trans_31"/>
</dbReference>
<sequence>MRKRSRFKLLTYLAVAGLITLLVIFAFNSTVLWPSLPKKTPTPKNLHDVISPSTYRFILNQPELCENKSPFLVLMIPVTINGREARTAIRKTWGQYGLIPGVNILHLFIIGQPAQSDPVLQEHLERESKEYGDIIQMDFVDSYHNLTIKTMMMMNWIATYCQGAWYTMKIDADVFLNVRYLVDYLHDQGESSRKDYITGSVISDAVPHRESFNKWYIPEDLYPGTWYPPYVSGAAYVFSTDLARKISWASRFVRPIPLEDVYVGMCLHVLGVKPFYATRFLGLRNLFEVRRLDYERCTFSKRIVVNGFKPQNLLHIWHDFQKSEFTC</sequence>
<evidence type="ECO:0000313" key="14">
    <source>
        <dbReference type="EMBL" id="KAK9974943.1"/>
    </source>
</evidence>
<keyword evidence="12" id="KW-0325">Glycoprotein</keyword>
<name>A0AAW2APA3_CULAL</name>
<evidence type="ECO:0000256" key="13">
    <source>
        <dbReference type="RuleBase" id="RU363063"/>
    </source>
</evidence>
<keyword evidence="10" id="KW-0443">Lipid metabolism</keyword>
<reference evidence="14 15" key="1">
    <citation type="submission" date="2024-05" db="EMBL/GenBank/DDBJ databases">
        <title>A high-quality chromosomal-level genome assembly of Topmouth culter (Culter alburnus).</title>
        <authorList>
            <person name="Zhao H."/>
        </authorList>
    </citation>
    <scope>NUCLEOTIDE SEQUENCE [LARGE SCALE GENOMIC DNA]</scope>
    <source>
        <strain evidence="14">CATC2023</strain>
        <tissue evidence="14">Muscle</tissue>
    </source>
</reference>
<evidence type="ECO:0000256" key="8">
    <source>
        <dbReference type="ARBA" id="ARBA00022989"/>
    </source>
</evidence>
<dbReference type="Pfam" id="PF01762">
    <property type="entry name" value="Galactosyl_T"/>
    <property type="match status" value="1"/>
</dbReference>
<dbReference type="GO" id="GO:0008499">
    <property type="term" value="F:N-acetyl-beta-D-glucosaminide beta-(1,3)-galactosyltransferase activity"/>
    <property type="evidence" value="ECO:0007669"/>
    <property type="project" value="TreeGrafter"/>
</dbReference>
<protein>
    <recommendedName>
        <fullName evidence="13">Hexosyltransferase</fullName>
        <ecNumber evidence="13">2.4.1.-</ecNumber>
    </recommendedName>
</protein>
<evidence type="ECO:0000256" key="5">
    <source>
        <dbReference type="ARBA" id="ARBA00022679"/>
    </source>
</evidence>
<dbReference type="GO" id="GO:0006493">
    <property type="term" value="P:protein O-linked glycosylation"/>
    <property type="evidence" value="ECO:0007669"/>
    <property type="project" value="TreeGrafter"/>
</dbReference>
<dbReference type="Gene3D" id="3.90.550.50">
    <property type="match status" value="1"/>
</dbReference>
<evidence type="ECO:0000256" key="10">
    <source>
        <dbReference type="ARBA" id="ARBA00023098"/>
    </source>
</evidence>
<dbReference type="PANTHER" id="PTHR11214:SF361">
    <property type="entry name" value="HEXOSYLTRANSFERASE"/>
    <property type="match status" value="1"/>
</dbReference>
<keyword evidence="9 13" id="KW-0333">Golgi apparatus</keyword>
<accession>A0AAW2APA3</accession>
<evidence type="ECO:0000256" key="1">
    <source>
        <dbReference type="ARBA" id="ARBA00004323"/>
    </source>
</evidence>
<keyword evidence="8 13" id="KW-1133">Transmembrane helix</keyword>
<evidence type="ECO:0000256" key="6">
    <source>
        <dbReference type="ARBA" id="ARBA00022692"/>
    </source>
</evidence>
<evidence type="ECO:0000256" key="9">
    <source>
        <dbReference type="ARBA" id="ARBA00023034"/>
    </source>
</evidence>
<comment type="similarity">
    <text evidence="3 13">Belongs to the glycosyltransferase 31 family.</text>
</comment>
<dbReference type="FunFam" id="3.90.550.50:FF:000001">
    <property type="entry name" value="Hexosyltransferase"/>
    <property type="match status" value="1"/>
</dbReference>
<dbReference type="GO" id="GO:0006629">
    <property type="term" value="P:lipid metabolic process"/>
    <property type="evidence" value="ECO:0007669"/>
    <property type="project" value="UniProtKB-KW"/>
</dbReference>
<proteinExistence type="inferred from homology"/>
<dbReference type="PANTHER" id="PTHR11214">
    <property type="entry name" value="BETA-1,3-N-ACETYLGLUCOSAMINYLTRANSFERASE"/>
    <property type="match status" value="1"/>
</dbReference>
<keyword evidence="15" id="KW-1185">Reference proteome</keyword>
<dbReference type="GO" id="GO:0000139">
    <property type="term" value="C:Golgi membrane"/>
    <property type="evidence" value="ECO:0007669"/>
    <property type="project" value="UniProtKB-SubCell"/>
</dbReference>
<dbReference type="AlphaFoldDB" id="A0AAW2APA3"/>